<reference evidence="5" key="1">
    <citation type="submission" date="2020-10" db="EMBL/GenBank/DDBJ databases">
        <authorList>
            <person name="Gilroy R."/>
        </authorList>
    </citation>
    <scope>NUCLEOTIDE SEQUENCE</scope>
    <source>
        <strain evidence="5">ChiBcec16-1751</strain>
    </source>
</reference>
<dbReference type="Pfam" id="PF22977">
    <property type="entry name" value="WHD"/>
    <property type="match status" value="1"/>
</dbReference>
<sequence>MRRETLRPLEPRRPDAGYASQGELLADLAAWADLLLYLDYNRHQWLGPNSDLKNMLGLVVSREEFEHNLEKAAQRGLWIQLTPGEQGELDGVRIAIEARIKRTTARLPLLELFERFHLDPFERDCVVLAYLPETDRKYEKLYAYLQDDVTRRRPDTALAAQLLLPPGEELETYLARFSGRGGFLQLFSRERLELFRGALKGVPLDGDCSLEELAAKFRFTPRQICAACDQAAGLAGLEGETAVTRRLLHRCCHRQAVHRLGELASRVPAAYSWDDVVLPGEQKRLMQQACGHIQYQHQVYYGWGFDRKVRYGRGMSILFAGAPGTGKTMCAQVIANQLDMELYKINLSQIVSKYIGETEKNLRAVFQEARHAGCILFFDECDALFGKRSEVKDAHDRNANVEVAYLLQQLEEHDGVCILATNLIGNIDAAFMRRITYVVRFPFPEPPMREAIYRRMVPDGAPLADDIDWSFLAEKFQLSGGHIKNIVLAAAFLAAGAGEPISMGHLLRAAVDELKKNDIVVVREELQEYADLLEH</sequence>
<name>A0A9D1JT18_9FIRM</name>
<dbReference type="AlphaFoldDB" id="A0A9D1JT18"/>
<comment type="similarity">
    <text evidence="1">Belongs to the AAA ATPase family.</text>
</comment>
<evidence type="ECO:0000256" key="1">
    <source>
        <dbReference type="ARBA" id="ARBA00006914"/>
    </source>
</evidence>
<dbReference type="InterPro" id="IPR027417">
    <property type="entry name" value="P-loop_NTPase"/>
</dbReference>
<comment type="caution">
    <text evidence="5">The sequence shown here is derived from an EMBL/GenBank/DDBJ whole genome shotgun (WGS) entry which is preliminary data.</text>
</comment>
<dbReference type="InterPro" id="IPR054472">
    <property type="entry name" value="WHD"/>
</dbReference>
<evidence type="ECO:0000313" key="6">
    <source>
        <dbReference type="Proteomes" id="UP000886741"/>
    </source>
</evidence>
<dbReference type="InterPro" id="IPR050221">
    <property type="entry name" value="26S_Proteasome_ATPase"/>
</dbReference>
<dbReference type="EMBL" id="DVJJ01000073">
    <property type="protein sequence ID" value="HIS64642.1"/>
    <property type="molecule type" value="Genomic_DNA"/>
</dbReference>
<organism evidence="5 6">
    <name type="scientific">Candidatus Avoscillospira avistercoris</name>
    <dbReference type="NCBI Taxonomy" id="2840707"/>
    <lineage>
        <taxon>Bacteria</taxon>
        <taxon>Bacillati</taxon>
        <taxon>Bacillota</taxon>
        <taxon>Clostridia</taxon>
        <taxon>Eubacteriales</taxon>
        <taxon>Oscillospiraceae</taxon>
        <taxon>Oscillospiraceae incertae sedis</taxon>
        <taxon>Candidatus Avoscillospira</taxon>
    </lineage>
</organism>
<proteinExistence type="inferred from homology"/>
<dbReference type="GO" id="GO:0005524">
    <property type="term" value="F:ATP binding"/>
    <property type="evidence" value="ECO:0007669"/>
    <property type="project" value="UniProtKB-KW"/>
</dbReference>
<evidence type="ECO:0000256" key="2">
    <source>
        <dbReference type="ARBA" id="ARBA00022741"/>
    </source>
</evidence>
<dbReference type="CDD" id="cd19481">
    <property type="entry name" value="RecA-like_protease"/>
    <property type="match status" value="1"/>
</dbReference>
<dbReference type="SUPFAM" id="SSF52540">
    <property type="entry name" value="P-loop containing nucleoside triphosphate hydrolases"/>
    <property type="match status" value="1"/>
</dbReference>
<dbReference type="GO" id="GO:0016887">
    <property type="term" value="F:ATP hydrolysis activity"/>
    <property type="evidence" value="ECO:0007669"/>
    <property type="project" value="InterPro"/>
</dbReference>
<dbReference type="SMART" id="SM00382">
    <property type="entry name" value="AAA"/>
    <property type="match status" value="1"/>
</dbReference>
<evidence type="ECO:0000256" key="3">
    <source>
        <dbReference type="ARBA" id="ARBA00022840"/>
    </source>
</evidence>
<dbReference type="PANTHER" id="PTHR23073">
    <property type="entry name" value="26S PROTEASOME REGULATORY SUBUNIT"/>
    <property type="match status" value="1"/>
</dbReference>
<dbReference type="InterPro" id="IPR003593">
    <property type="entry name" value="AAA+_ATPase"/>
</dbReference>
<protein>
    <submittedName>
        <fullName evidence="5">ATP-binding protein</fullName>
    </submittedName>
</protein>
<keyword evidence="3 5" id="KW-0067">ATP-binding</keyword>
<accession>A0A9D1JT18</accession>
<feature type="domain" description="AAA+ ATPase" evidence="4">
    <location>
        <begin position="313"/>
        <end position="445"/>
    </location>
</feature>
<reference evidence="5" key="2">
    <citation type="journal article" date="2021" name="PeerJ">
        <title>Extensive microbial diversity within the chicken gut microbiome revealed by metagenomics and culture.</title>
        <authorList>
            <person name="Gilroy R."/>
            <person name="Ravi A."/>
            <person name="Getino M."/>
            <person name="Pursley I."/>
            <person name="Horton D.L."/>
            <person name="Alikhan N.F."/>
            <person name="Baker D."/>
            <person name="Gharbi K."/>
            <person name="Hall N."/>
            <person name="Watson M."/>
            <person name="Adriaenssens E.M."/>
            <person name="Foster-Nyarko E."/>
            <person name="Jarju S."/>
            <person name="Secka A."/>
            <person name="Antonio M."/>
            <person name="Oren A."/>
            <person name="Chaudhuri R.R."/>
            <person name="La Ragione R."/>
            <person name="Hildebrand F."/>
            <person name="Pallen M.J."/>
        </authorList>
    </citation>
    <scope>NUCLEOTIDE SEQUENCE</scope>
    <source>
        <strain evidence="5">ChiBcec16-1751</strain>
    </source>
</reference>
<evidence type="ECO:0000313" key="5">
    <source>
        <dbReference type="EMBL" id="HIS64642.1"/>
    </source>
</evidence>
<gene>
    <name evidence="5" type="ORF">IAA83_04635</name>
</gene>
<keyword evidence="2" id="KW-0547">Nucleotide-binding</keyword>
<dbReference type="InterPro" id="IPR003959">
    <property type="entry name" value="ATPase_AAA_core"/>
</dbReference>
<evidence type="ECO:0000259" key="4">
    <source>
        <dbReference type="SMART" id="SM00382"/>
    </source>
</evidence>
<dbReference type="Pfam" id="PF00004">
    <property type="entry name" value="AAA"/>
    <property type="match status" value="1"/>
</dbReference>
<dbReference type="Proteomes" id="UP000886741">
    <property type="component" value="Unassembled WGS sequence"/>
</dbReference>
<dbReference type="Gene3D" id="3.40.50.300">
    <property type="entry name" value="P-loop containing nucleotide triphosphate hydrolases"/>
    <property type="match status" value="1"/>
</dbReference>